<name>A0A4R3ZM20_9ACTN</name>
<proteinExistence type="predicted"/>
<feature type="region of interest" description="Disordered" evidence="1">
    <location>
        <begin position="124"/>
        <end position="205"/>
    </location>
</feature>
<dbReference type="Pfam" id="PF12277">
    <property type="entry name" value="DUF3618"/>
    <property type="match status" value="1"/>
</dbReference>
<protein>
    <submittedName>
        <fullName evidence="2">Uncharacterized protein DUF3618</fullName>
    </submittedName>
</protein>
<organism evidence="2 3">
    <name type="scientific">Dietzia cinnamea</name>
    <dbReference type="NCBI Taxonomy" id="321318"/>
    <lineage>
        <taxon>Bacteria</taxon>
        <taxon>Bacillati</taxon>
        <taxon>Actinomycetota</taxon>
        <taxon>Actinomycetes</taxon>
        <taxon>Mycobacteriales</taxon>
        <taxon>Dietziaceae</taxon>
        <taxon>Dietzia</taxon>
    </lineage>
</organism>
<feature type="compositionally biased region" description="Polar residues" evidence="1">
    <location>
        <begin position="187"/>
        <end position="196"/>
    </location>
</feature>
<accession>A0A4R3ZM20</accession>
<dbReference type="Gene3D" id="1.20.120.20">
    <property type="entry name" value="Apolipoprotein"/>
    <property type="match status" value="1"/>
</dbReference>
<dbReference type="GeneID" id="89529083"/>
<dbReference type="InterPro" id="IPR022062">
    <property type="entry name" value="DUF3618"/>
</dbReference>
<evidence type="ECO:0000313" key="3">
    <source>
        <dbReference type="Proteomes" id="UP000295805"/>
    </source>
</evidence>
<feature type="compositionally biased region" description="Low complexity" evidence="1">
    <location>
        <begin position="168"/>
        <end position="178"/>
    </location>
</feature>
<evidence type="ECO:0000313" key="2">
    <source>
        <dbReference type="EMBL" id="TCW19948.1"/>
    </source>
</evidence>
<dbReference type="AlphaFoldDB" id="A0A4R3ZM20"/>
<reference evidence="2 3" key="1">
    <citation type="submission" date="2019-03" db="EMBL/GenBank/DDBJ databases">
        <title>Root nodule microbial communities of legume samples collected from USA, Mexico and Botswana.</title>
        <authorList>
            <person name="Hirsch A."/>
        </authorList>
    </citation>
    <scope>NUCLEOTIDE SEQUENCE [LARGE SCALE GENOMIC DNA]</scope>
    <source>
        <strain evidence="2 3">55</strain>
    </source>
</reference>
<feature type="region of interest" description="Disordered" evidence="1">
    <location>
        <begin position="56"/>
        <end position="97"/>
    </location>
</feature>
<gene>
    <name evidence="2" type="ORF">EDD19_13527</name>
</gene>
<dbReference type="EMBL" id="SMCX01000035">
    <property type="protein sequence ID" value="TCW19948.1"/>
    <property type="molecule type" value="Genomic_DNA"/>
</dbReference>
<dbReference type="RefSeq" id="WP_131886538.1">
    <property type="nucleotide sequence ID" value="NZ_CP143053.1"/>
</dbReference>
<comment type="caution">
    <text evidence="2">The sequence shown here is derived from an EMBL/GenBank/DDBJ whole genome shotgun (WGS) entry which is preliminary data.</text>
</comment>
<sequence>MSTPEEIRADIERTRADLGHDVDALAEKVDPAKAASRQTDKVKDRFSSIRESVMGAVDHTASSGQDTAAQARDQASALASEAGHAAKQAPTQIKNRTRGNPLAAGLIALGAGWLLGSLLPASDAEKNAATTVKDGAEPLVDEVKGVAQDMTESLKPQAQDAAESLKDTASAAAETVTSEGKHHASELKQNSQQAAQNVKDHAQDS</sequence>
<evidence type="ECO:0000256" key="1">
    <source>
        <dbReference type="SAM" id="MobiDB-lite"/>
    </source>
</evidence>
<dbReference type="Proteomes" id="UP000295805">
    <property type="component" value="Unassembled WGS sequence"/>
</dbReference>
<feature type="compositionally biased region" description="Low complexity" evidence="1">
    <location>
        <begin position="65"/>
        <end position="86"/>
    </location>
</feature>
<dbReference type="SUPFAM" id="SSF58113">
    <property type="entry name" value="Apolipoprotein A-I"/>
    <property type="match status" value="1"/>
</dbReference>